<dbReference type="STRING" id="728005.SAMN04488059_10658"/>
<sequence>MTGWQTYRIADLGRVVTGKTPPSSSPELFDGTIPFITPSNMSFDCRHISTDRFVSTDWDRRKRTLLPEGSVCVVCIGATIGKICMSSTPSQTNQQVNSVIVDQARFDTGFVYYALRTKADELMARAGGAATPIINKTAFSDVEIDAPPLPNQRRISSILGAYDDLIEVNRRRITVLEAMAQGLFQELMHDSQTNPHGDLPLSELVVKTLGGDWGLDEPDADHTVEVRVVRGTDFSRLQSGDFGSCPTRFITRSSADKRLLKPYDVLLENSINAKTRAAGSTIVATHGLIEALGGSVIAASFCRVFQFARPEDAAVFHMWCRNLHASGEIVRYQVVAANGIANFQTTLFVRDGILPFETANYRKQIGFLLGLTSHTYAQQIANLAAARDLLLPRLISGQLSMDEVERTLKEAA</sequence>
<dbReference type="PANTHER" id="PTHR30408:SF12">
    <property type="entry name" value="TYPE I RESTRICTION ENZYME MJAVIII SPECIFICITY SUBUNIT"/>
    <property type="match status" value="1"/>
</dbReference>
<accession>A0A1I1JRP4</accession>
<dbReference type="Proteomes" id="UP000182258">
    <property type="component" value="Unassembled WGS sequence"/>
</dbReference>
<dbReference type="Gene3D" id="3.90.220.20">
    <property type="entry name" value="DNA methylase specificity domains"/>
    <property type="match status" value="2"/>
</dbReference>
<keyword evidence="3" id="KW-0238">DNA-binding</keyword>
<gene>
    <name evidence="5" type="ORF">SAMN04488059_10658</name>
</gene>
<protein>
    <submittedName>
        <fullName evidence="5">Type I restriction enzyme, S subunit</fullName>
    </submittedName>
</protein>
<comment type="similarity">
    <text evidence="1">Belongs to the type-I restriction system S methylase family.</text>
</comment>
<organism evidence="5 6">
    <name type="scientific">Devosia psychrophila</name>
    <dbReference type="NCBI Taxonomy" id="728005"/>
    <lineage>
        <taxon>Bacteria</taxon>
        <taxon>Pseudomonadati</taxon>
        <taxon>Pseudomonadota</taxon>
        <taxon>Alphaproteobacteria</taxon>
        <taxon>Hyphomicrobiales</taxon>
        <taxon>Devosiaceae</taxon>
        <taxon>Devosia</taxon>
    </lineage>
</organism>
<evidence type="ECO:0000256" key="3">
    <source>
        <dbReference type="ARBA" id="ARBA00023125"/>
    </source>
</evidence>
<evidence type="ECO:0000256" key="2">
    <source>
        <dbReference type="ARBA" id="ARBA00022747"/>
    </source>
</evidence>
<dbReference type="RefSeq" id="WP_074797400.1">
    <property type="nucleotide sequence ID" value="NZ_FOMB01000006.1"/>
</dbReference>
<dbReference type="InterPro" id="IPR052021">
    <property type="entry name" value="Type-I_RS_S_subunit"/>
</dbReference>
<dbReference type="Gene3D" id="1.10.287.1120">
    <property type="entry name" value="Bipartite methylase S protein"/>
    <property type="match status" value="1"/>
</dbReference>
<evidence type="ECO:0000313" key="6">
    <source>
        <dbReference type="Proteomes" id="UP000182258"/>
    </source>
</evidence>
<evidence type="ECO:0000313" key="5">
    <source>
        <dbReference type="EMBL" id="SFC51055.1"/>
    </source>
</evidence>
<dbReference type="AlphaFoldDB" id="A0A1I1JRP4"/>
<dbReference type="EMBL" id="FOMB01000006">
    <property type="protein sequence ID" value="SFC51055.1"/>
    <property type="molecule type" value="Genomic_DNA"/>
</dbReference>
<dbReference type="GO" id="GO:0009307">
    <property type="term" value="P:DNA restriction-modification system"/>
    <property type="evidence" value="ECO:0007669"/>
    <property type="project" value="UniProtKB-KW"/>
</dbReference>
<dbReference type="InterPro" id="IPR000055">
    <property type="entry name" value="Restrct_endonuc_typeI_TRD"/>
</dbReference>
<dbReference type="InterPro" id="IPR044946">
    <property type="entry name" value="Restrct_endonuc_typeI_TRD_sf"/>
</dbReference>
<dbReference type="CDD" id="cd17516">
    <property type="entry name" value="RMtype1_S_HinAWORF1578P-TRD2-CR2_like"/>
    <property type="match status" value="1"/>
</dbReference>
<dbReference type="SUPFAM" id="SSF116734">
    <property type="entry name" value="DNA methylase specificity domain"/>
    <property type="match status" value="1"/>
</dbReference>
<evidence type="ECO:0000256" key="1">
    <source>
        <dbReference type="ARBA" id="ARBA00010923"/>
    </source>
</evidence>
<evidence type="ECO:0000259" key="4">
    <source>
        <dbReference type="Pfam" id="PF01420"/>
    </source>
</evidence>
<feature type="domain" description="Type I restriction modification DNA specificity" evidence="4">
    <location>
        <begin position="2"/>
        <end position="177"/>
    </location>
</feature>
<keyword evidence="2" id="KW-0680">Restriction system</keyword>
<name>A0A1I1JRP4_9HYPH</name>
<dbReference type="Pfam" id="PF01420">
    <property type="entry name" value="Methylase_S"/>
    <property type="match status" value="1"/>
</dbReference>
<dbReference type="GO" id="GO:0003677">
    <property type="term" value="F:DNA binding"/>
    <property type="evidence" value="ECO:0007669"/>
    <property type="project" value="UniProtKB-KW"/>
</dbReference>
<dbReference type="OrthoDB" id="164285at2"/>
<dbReference type="PANTHER" id="PTHR30408">
    <property type="entry name" value="TYPE-1 RESTRICTION ENZYME ECOKI SPECIFICITY PROTEIN"/>
    <property type="match status" value="1"/>
</dbReference>
<reference evidence="5 6" key="1">
    <citation type="submission" date="2016-10" db="EMBL/GenBank/DDBJ databases">
        <authorList>
            <person name="de Groot N.N."/>
        </authorList>
    </citation>
    <scope>NUCLEOTIDE SEQUENCE [LARGE SCALE GENOMIC DNA]</scope>
    <source>
        <strain evidence="5 6">CGMCC 1.10210</strain>
    </source>
</reference>
<proteinExistence type="inferred from homology"/>